<dbReference type="Proteomes" id="UP000199628">
    <property type="component" value="Unassembled WGS sequence"/>
</dbReference>
<evidence type="ECO:0000313" key="9">
    <source>
        <dbReference type="Proteomes" id="UP000199628"/>
    </source>
</evidence>
<gene>
    <name evidence="8" type="ORF">SAMN04488239_105162</name>
</gene>
<dbReference type="EMBL" id="FMZV01000005">
    <property type="protein sequence ID" value="SDD11351.1"/>
    <property type="molecule type" value="Genomic_DNA"/>
</dbReference>
<dbReference type="AlphaFoldDB" id="A0A1G6S3S7"/>
<keyword evidence="4 5" id="KW-0472">Membrane</keyword>
<dbReference type="CDD" id="cd07302">
    <property type="entry name" value="CHD"/>
    <property type="match status" value="1"/>
</dbReference>
<feature type="transmembrane region" description="Helical" evidence="5">
    <location>
        <begin position="18"/>
        <end position="39"/>
    </location>
</feature>
<evidence type="ECO:0000259" key="6">
    <source>
        <dbReference type="PROSITE" id="PS50125"/>
    </source>
</evidence>
<dbReference type="InterPro" id="IPR006189">
    <property type="entry name" value="CHASE_dom"/>
</dbReference>
<dbReference type="SUPFAM" id="SSF55073">
    <property type="entry name" value="Nucleotide cyclase"/>
    <property type="match status" value="1"/>
</dbReference>
<organism evidence="8 9">
    <name type="scientific">Ruegeria marina</name>
    <dbReference type="NCBI Taxonomy" id="639004"/>
    <lineage>
        <taxon>Bacteria</taxon>
        <taxon>Pseudomonadati</taxon>
        <taxon>Pseudomonadota</taxon>
        <taxon>Alphaproteobacteria</taxon>
        <taxon>Rhodobacterales</taxon>
        <taxon>Roseobacteraceae</taxon>
        <taxon>Ruegeria</taxon>
    </lineage>
</organism>
<keyword evidence="2 5" id="KW-0812">Transmembrane</keyword>
<feature type="domain" description="CHASE" evidence="7">
    <location>
        <begin position="82"/>
        <end position="253"/>
    </location>
</feature>
<dbReference type="InterPro" id="IPR050697">
    <property type="entry name" value="Adenylyl/Guanylyl_Cyclase_3/4"/>
</dbReference>
<name>A0A1G6S3S7_9RHOB</name>
<dbReference type="SMART" id="SM00044">
    <property type="entry name" value="CYCc"/>
    <property type="match status" value="1"/>
</dbReference>
<dbReference type="Pfam" id="PF00211">
    <property type="entry name" value="Guanylate_cyc"/>
    <property type="match status" value="1"/>
</dbReference>
<evidence type="ECO:0000256" key="3">
    <source>
        <dbReference type="ARBA" id="ARBA00022989"/>
    </source>
</evidence>
<dbReference type="OrthoDB" id="9789782at2"/>
<evidence type="ECO:0000259" key="7">
    <source>
        <dbReference type="PROSITE" id="PS50839"/>
    </source>
</evidence>
<dbReference type="GO" id="GO:0006171">
    <property type="term" value="P:cAMP biosynthetic process"/>
    <property type="evidence" value="ECO:0007669"/>
    <property type="project" value="TreeGrafter"/>
</dbReference>
<dbReference type="Gene3D" id="3.30.450.350">
    <property type="entry name" value="CHASE domain"/>
    <property type="match status" value="1"/>
</dbReference>
<evidence type="ECO:0000256" key="5">
    <source>
        <dbReference type="SAM" id="Phobius"/>
    </source>
</evidence>
<dbReference type="InterPro" id="IPR029787">
    <property type="entry name" value="Nucleotide_cyclase"/>
</dbReference>
<keyword evidence="3 5" id="KW-1133">Transmembrane helix</keyword>
<dbReference type="InterPro" id="IPR001054">
    <property type="entry name" value="A/G_cyclase"/>
</dbReference>
<reference evidence="9" key="1">
    <citation type="submission" date="2016-10" db="EMBL/GenBank/DDBJ databases">
        <authorList>
            <person name="Varghese N."/>
            <person name="Submissions S."/>
        </authorList>
    </citation>
    <scope>NUCLEOTIDE SEQUENCE [LARGE SCALE GENOMIC DNA]</scope>
    <source>
        <strain evidence="9">CGMCC 1.9108</strain>
    </source>
</reference>
<dbReference type="Gene3D" id="3.30.70.1230">
    <property type="entry name" value="Nucleotide cyclase"/>
    <property type="match status" value="1"/>
</dbReference>
<dbReference type="PANTHER" id="PTHR43081">
    <property type="entry name" value="ADENYLATE CYCLASE, TERMINAL-DIFFERENTIATION SPECIFIC-RELATED"/>
    <property type="match status" value="1"/>
</dbReference>
<dbReference type="SMART" id="SM01079">
    <property type="entry name" value="CHASE"/>
    <property type="match status" value="1"/>
</dbReference>
<dbReference type="PANTHER" id="PTHR43081:SF18">
    <property type="entry name" value="BLL7624 PROTEIN"/>
    <property type="match status" value="1"/>
</dbReference>
<evidence type="ECO:0000313" key="8">
    <source>
        <dbReference type="EMBL" id="SDD11351.1"/>
    </source>
</evidence>
<sequence length="608" mass="67648">MTATIFYSVLKPLLIRKWLPVVALAVSGVCLSFILFLYASDAERQRLIAKFEITANQPILAINNRIQAILATVESLVAYYESSEHVTRREFQVFTSFILSRNRDIQALEWLPNVLAEERDIYELSARLDGLPEFQIRERTFDGRLAPAALRSEYFPVYYVEPLAGNEGALGFDVMSETTRSAALVRARQTSQLVVSDPVSLVQSSNGEHGILMVAPVFERGQSGKTPGQVEKQFLGFVLAVVQIPELIGTAVSPWTDTPAFGGIYVFANLDGEGQELVFARQASPAAQPAVVDAISRPFVSELIWVADREWEVVIKPPPRWPTPRDLWLPWSLLFTGLGLTAVASAIYRMRLRGIMQLEELASSLQAKNQRLEVVSAALAKYLPRQLWNAEFVGNYGRSIGAKRKLLTIFFGDIVGFTRLSTEMRPDELMFILNDFFSEISSIGLRHGATLDKYVGDAVVMFFGDPTSNGEHQDAVSCVTMAIEMQHRMHGLRAKWRGLGYTQPFHMRIGIHSGACDVGNFGSDERMAYTIVGLEVNIAARIEKFGAPDGVTITGETLELVKDQFECEPHKKISLKGVERDVELFSVIMGSDAGLMHKERLKNPPLLA</sequence>
<comment type="subcellular location">
    <subcellularLocation>
        <location evidence="1">Membrane</location>
    </subcellularLocation>
</comment>
<dbReference type="GO" id="GO:0004016">
    <property type="term" value="F:adenylate cyclase activity"/>
    <property type="evidence" value="ECO:0007669"/>
    <property type="project" value="UniProtKB-ARBA"/>
</dbReference>
<dbReference type="Pfam" id="PF03924">
    <property type="entry name" value="CHASE"/>
    <property type="match status" value="1"/>
</dbReference>
<dbReference type="PROSITE" id="PS50839">
    <property type="entry name" value="CHASE"/>
    <property type="match status" value="1"/>
</dbReference>
<protein>
    <submittedName>
        <fullName evidence="8">Sensor domain CHASE1-containing protein</fullName>
    </submittedName>
</protein>
<evidence type="ECO:0000256" key="2">
    <source>
        <dbReference type="ARBA" id="ARBA00022692"/>
    </source>
</evidence>
<dbReference type="GO" id="GO:0016020">
    <property type="term" value="C:membrane"/>
    <property type="evidence" value="ECO:0007669"/>
    <property type="project" value="UniProtKB-SubCell"/>
</dbReference>
<evidence type="ECO:0000256" key="4">
    <source>
        <dbReference type="ARBA" id="ARBA00023136"/>
    </source>
</evidence>
<accession>A0A1G6S3S7</accession>
<keyword evidence="9" id="KW-1185">Reference proteome</keyword>
<dbReference type="STRING" id="639004.SAMN04488239_105162"/>
<dbReference type="InterPro" id="IPR042240">
    <property type="entry name" value="CHASE_sf"/>
</dbReference>
<dbReference type="PROSITE" id="PS50125">
    <property type="entry name" value="GUANYLATE_CYCLASE_2"/>
    <property type="match status" value="1"/>
</dbReference>
<feature type="transmembrane region" description="Helical" evidence="5">
    <location>
        <begin position="328"/>
        <end position="348"/>
    </location>
</feature>
<proteinExistence type="predicted"/>
<dbReference type="GO" id="GO:0035556">
    <property type="term" value="P:intracellular signal transduction"/>
    <property type="evidence" value="ECO:0007669"/>
    <property type="project" value="InterPro"/>
</dbReference>
<dbReference type="RefSeq" id="WP_093030005.1">
    <property type="nucleotide sequence ID" value="NZ_FMZV01000005.1"/>
</dbReference>
<evidence type="ECO:0000256" key="1">
    <source>
        <dbReference type="ARBA" id="ARBA00004370"/>
    </source>
</evidence>
<feature type="domain" description="Guanylate cyclase" evidence="6">
    <location>
        <begin position="408"/>
        <end position="543"/>
    </location>
</feature>
<feature type="transmembrane region" description="Helical" evidence="5">
    <location>
        <begin position="234"/>
        <end position="255"/>
    </location>
</feature>